<dbReference type="AlphaFoldDB" id="A0A419VX75"/>
<proteinExistence type="predicted"/>
<keyword evidence="1" id="KW-0732">Signal</keyword>
<reference evidence="2 3" key="1">
    <citation type="submission" date="2018-09" db="EMBL/GenBank/DDBJ databases">
        <title>Genomic Encyclopedia of Archaeal and Bacterial Type Strains, Phase II (KMG-II): from individual species to whole genera.</title>
        <authorList>
            <person name="Goeker M."/>
        </authorList>
    </citation>
    <scope>NUCLEOTIDE SEQUENCE [LARGE SCALE GENOMIC DNA]</scope>
    <source>
        <strain evidence="2 3">DSM 27148</strain>
    </source>
</reference>
<dbReference type="EMBL" id="RAPN01000003">
    <property type="protein sequence ID" value="RKD87818.1"/>
    <property type="molecule type" value="Genomic_DNA"/>
</dbReference>
<gene>
    <name evidence="2" type="ORF">BC643_3825</name>
</gene>
<keyword evidence="3" id="KW-1185">Reference proteome</keyword>
<evidence type="ECO:0008006" key="4">
    <source>
        <dbReference type="Google" id="ProtNLM"/>
    </source>
</evidence>
<evidence type="ECO:0000256" key="1">
    <source>
        <dbReference type="SAM" id="SignalP"/>
    </source>
</evidence>
<feature type="signal peptide" evidence="1">
    <location>
        <begin position="1"/>
        <end position="22"/>
    </location>
</feature>
<evidence type="ECO:0000313" key="3">
    <source>
        <dbReference type="Proteomes" id="UP000283387"/>
    </source>
</evidence>
<feature type="chain" id="PRO_5019358937" description="Outer membrane protein with beta-barrel domain" evidence="1">
    <location>
        <begin position="23"/>
        <end position="278"/>
    </location>
</feature>
<protein>
    <recommendedName>
        <fullName evidence="4">Outer membrane protein with beta-barrel domain</fullName>
    </recommendedName>
</protein>
<organism evidence="2 3">
    <name type="scientific">Mangrovibacterium diazotrophicum</name>
    <dbReference type="NCBI Taxonomy" id="1261403"/>
    <lineage>
        <taxon>Bacteria</taxon>
        <taxon>Pseudomonadati</taxon>
        <taxon>Bacteroidota</taxon>
        <taxon>Bacteroidia</taxon>
        <taxon>Marinilabiliales</taxon>
        <taxon>Prolixibacteraceae</taxon>
        <taxon>Mangrovibacterium</taxon>
    </lineage>
</organism>
<dbReference type="OrthoDB" id="1121197at2"/>
<dbReference type="Proteomes" id="UP000283387">
    <property type="component" value="Unassembled WGS sequence"/>
</dbReference>
<dbReference type="RefSeq" id="WP_120274838.1">
    <property type="nucleotide sequence ID" value="NZ_RAPN01000003.1"/>
</dbReference>
<sequence length="278" mass="29813">MKKKISCLVVFLAFGISLFAQNNETDFFDSEPLGTPEPFLYSTSALTPDDLPWSVNYSGSYGNSVSGAFGYDGVGQQLAVKGYLGAKFTLYANAALGIPSDGSDVSSSQQVEVIRNFIGGRSSQGLRFGLGLGANRDFTDVYSLLSRITGAFDTNRWKLGGNLLLEKSFSGDRDKVDVITSIGVHYRLTGNFFAGIEGIGEDLEGLWEEDEAEGGAKVMLGPSLNLAPNRSRFSFSMSGGPVMYVTRSSVTNPAAIRELPSENGLTLRARIIYSISGT</sequence>
<comment type="caution">
    <text evidence="2">The sequence shown here is derived from an EMBL/GenBank/DDBJ whole genome shotgun (WGS) entry which is preliminary data.</text>
</comment>
<evidence type="ECO:0000313" key="2">
    <source>
        <dbReference type="EMBL" id="RKD87818.1"/>
    </source>
</evidence>
<name>A0A419VX75_9BACT</name>
<accession>A0A419VX75</accession>